<feature type="domain" description="N-sulphoglucosamine sulphohydrolase C-terminal" evidence="3">
    <location>
        <begin position="367"/>
        <end position="517"/>
    </location>
</feature>
<accession>A0A179DIF7</accession>
<dbReference type="InterPro" id="IPR024607">
    <property type="entry name" value="Sulfatase_CS"/>
</dbReference>
<reference evidence="4 5" key="1">
    <citation type="submission" date="2016-04" db="EMBL/GenBank/DDBJ databases">
        <authorList>
            <person name="Evans L.H."/>
            <person name="Alamgir A."/>
            <person name="Owens N."/>
            <person name="Weber N.D."/>
            <person name="Virtaneva K."/>
            <person name="Barbian K."/>
            <person name="Babar A."/>
            <person name="Rosenke K."/>
        </authorList>
    </citation>
    <scope>NUCLEOTIDE SEQUENCE [LARGE SCALE GENOMIC DNA]</scope>
    <source>
        <strain evidence="4 5">CCM 8644</strain>
    </source>
</reference>
<dbReference type="Pfam" id="PF16347">
    <property type="entry name" value="SGSH_C"/>
    <property type="match status" value="1"/>
</dbReference>
<dbReference type="STRING" id="1826909.A5893_05140"/>
<organism evidence="4 5">
    <name type="scientific">Pedobacter psychrophilus</name>
    <dbReference type="NCBI Taxonomy" id="1826909"/>
    <lineage>
        <taxon>Bacteria</taxon>
        <taxon>Pseudomonadati</taxon>
        <taxon>Bacteroidota</taxon>
        <taxon>Sphingobacteriia</taxon>
        <taxon>Sphingobacteriales</taxon>
        <taxon>Sphingobacteriaceae</taxon>
        <taxon>Pedobacter</taxon>
    </lineage>
</organism>
<dbReference type="PROSITE" id="PS51257">
    <property type="entry name" value="PROKAR_LIPOPROTEIN"/>
    <property type="match status" value="1"/>
</dbReference>
<evidence type="ECO:0000256" key="2">
    <source>
        <dbReference type="ARBA" id="ARBA00022801"/>
    </source>
</evidence>
<dbReference type="AlphaFoldDB" id="A0A179DIF7"/>
<dbReference type="InterPro" id="IPR032506">
    <property type="entry name" value="SGSH_C"/>
</dbReference>
<keyword evidence="2" id="KW-0378">Hydrolase</keyword>
<dbReference type="OrthoDB" id="9789742at2"/>
<dbReference type="PANTHER" id="PTHR43108:SF6">
    <property type="entry name" value="N-SULPHOGLUCOSAMINE SULPHOHYDROLASE"/>
    <property type="match status" value="1"/>
</dbReference>
<dbReference type="InterPro" id="IPR002591">
    <property type="entry name" value="Phosphodiest/P_Trfase"/>
</dbReference>
<protein>
    <recommendedName>
        <fullName evidence="3">N-sulphoglucosamine sulphohydrolase C-terminal domain-containing protein</fullName>
    </recommendedName>
</protein>
<evidence type="ECO:0000256" key="1">
    <source>
        <dbReference type="ARBA" id="ARBA00008779"/>
    </source>
</evidence>
<dbReference type="CDD" id="cd16031">
    <property type="entry name" value="G6S_like"/>
    <property type="match status" value="1"/>
</dbReference>
<name>A0A179DIF7_9SPHI</name>
<gene>
    <name evidence="4" type="ORF">A5893_05140</name>
</gene>
<evidence type="ECO:0000313" key="5">
    <source>
        <dbReference type="Proteomes" id="UP000078459"/>
    </source>
</evidence>
<proteinExistence type="inferred from homology"/>
<evidence type="ECO:0000259" key="3">
    <source>
        <dbReference type="Pfam" id="PF16347"/>
    </source>
</evidence>
<dbReference type="Proteomes" id="UP000078459">
    <property type="component" value="Unassembled WGS sequence"/>
</dbReference>
<dbReference type="RefSeq" id="WP_068821576.1">
    <property type="nucleotide sequence ID" value="NZ_LWHJ01000022.1"/>
</dbReference>
<dbReference type="PROSITE" id="PS00149">
    <property type="entry name" value="SULFATASE_2"/>
    <property type="match status" value="1"/>
</dbReference>
<dbReference type="GO" id="GO:0016787">
    <property type="term" value="F:hydrolase activity"/>
    <property type="evidence" value="ECO:0007669"/>
    <property type="project" value="UniProtKB-KW"/>
</dbReference>
<dbReference type="PANTHER" id="PTHR43108">
    <property type="entry name" value="N-ACETYLGLUCOSAMINE-6-SULFATASE FAMILY MEMBER"/>
    <property type="match status" value="1"/>
</dbReference>
<reference evidence="4 5" key="2">
    <citation type="submission" date="2016-06" db="EMBL/GenBank/DDBJ databases">
        <title>Pedobacter psychrophilus sp. nov., isolated from Antarctic fragmentary rock.</title>
        <authorList>
            <person name="Svec P."/>
        </authorList>
    </citation>
    <scope>NUCLEOTIDE SEQUENCE [LARGE SCALE GENOMIC DNA]</scope>
    <source>
        <strain evidence="4 5">CCM 8644</strain>
    </source>
</reference>
<comment type="caution">
    <text evidence="4">The sequence shown here is derived from an EMBL/GenBank/DDBJ whole genome shotgun (WGS) entry which is preliminary data.</text>
</comment>
<dbReference type="Gene3D" id="3.40.720.10">
    <property type="entry name" value="Alkaline Phosphatase, subunit A"/>
    <property type="match status" value="1"/>
</dbReference>
<dbReference type="SUPFAM" id="SSF53649">
    <property type="entry name" value="Alkaline phosphatase-like"/>
    <property type="match status" value="1"/>
</dbReference>
<keyword evidence="5" id="KW-1185">Reference proteome</keyword>
<dbReference type="InterPro" id="IPR017850">
    <property type="entry name" value="Alkaline_phosphatase_core_sf"/>
</dbReference>
<comment type="similarity">
    <text evidence="1">Belongs to the sulfatase family.</text>
</comment>
<dbReference type="PROSITE" id="PS00523">
    <property type="entry name" value="SULFATASE_1"/>
    <property type="match status" value="1"/>
</dbReference>
<dbReference type="Pfam" id="PF01663">
    <property type="entry name" value="Phosphodiest"/>
    <property type="match status" value="1"/>
</dbReference>
<evidence type="ECO:0000313" key="4">
    <source>
        <dbReference type="EMBL" id="OAQ40339.1"/>
    </source>
</evidence>
<sequence>MKITIYSRYENHLKKYVLVIIIACFIVSCSAQKNKIINTQQKPNIIFIMSDDHAYHAISAYDKSLIQTPYIDQIAKEGALFKKAYVTNSLCGPSRAVILTGKYSHINGFRDNQDTFDGSQQTLPKILKSNGYTTGIVGKWHLKTDPQGFDYWNILHGQGDYYKPGFSKLGKDTLYKGYVTDITTDLALNWINANKEKPFFLMIHQKAPHRNQMPPLDNLNLFNDRTFEMPSTFYDDYKNRLALQQNKTSMINDLDIDQDNKVPCDTCGNNKTDKFNPNAYKREIKRLSPEEKAIWDKAYQKVYAQYASIKNKDELIRWQFQRYMQDYLRTVKSVDDNVGRVLKYLKNNNLEENTIIIYTSDQGVFLGEHGLYDKRFMYEESFRTPMMIRYPKGIKKGQELDEMVMNLDIAPTLLSYAGITPPNDMQGMSMKKILSDKSSSTTWRDKIYYHYYEDAYGITPHYGIRTDRYKLIHFYGKLNTWELYDLQSDPQEMKNIYDDKTYANLLENLKKDLKDLQLRYKDTSN</sequence>
<dbReference type="EMBL" id="LWHJ01000022">
    <property type="protein sequence ID" value="OAQ40339.1"/>
    <property type="molecule type" value="Genomic_DNA"/>
</dbReference>